<dbReference type="AlphaFoldDB" id="A0A3N6M2V8"/>
<name>A0A3N6M2V8_NATCH</name>
<proteinExistence type="predicted"/>
<dbReference type="OrthoDB" id="193769at2157"/>
<dbReference type="Proteomes" id="UP000282323">
    <property type="component" value="Unassembled WGS sequence"/>
</dbReference>
<evidence type="ECO:0008006" key="3">
    <source>
        <dbReference type="Google" id="ProtNLM"/>
    </source>
</evidence>
<keyword evidence="2" id="KW-1185">Reference proteome</keyword>
<accession>A0A3N6M2V8</accession>
<evidence type="ECO:0000313" key="1">
    <source>
        <dbReference type="EMBL" id="RQG97778.1"/>
    </source>
</evidence>
<comment type="caution">
    <text evidence="1">The sequence shown here is derived from an EMBL/GenBank/DDBJ whole genome shotgun (WGS) entry which is preliminary data.</text>
</comment>
<dbReference type="EMBL" id="REGA01000001">
    <property type="protein sequence ID" value="RQG97778.1"/>
    <property type="molecule type" value="Genomic_DNA"/>
</dbReference>
<reference evidence="1 2" key="1">
    <citation type="submission" date="2018-10" db="EMBL/GenBank/DDBJ databases">
        <title>Natrarchaeobius chitinivorans gen. nov., sp. nov., and Natrarchaeobius haloalkaliphilus sp. nov., alkaliphilic, chitin-utilizing haloarchaea from hypersaline alkaline lakes.</title>
        <authorList>
            <person name="Sorokin D.Y."/>
            <person name="Elcheninov A.G."/>
            <person name="Kostrikina N.A."/>
            <person name="Bale N.J."/>
            <person name="Sinninghe Damste J.S."/>
            <person name="Khijniak T.V."/>
            <person name="Kublanov I.V."/>
            <person name="Toshchakov S.V."/>
        </authorList>
    </citation>
    <scope>NUCLEOTIDE SEQUENCE [LARGE SCALE GENOMIC DNA]</scope>
    <source>
        <strain evidence="1 2">AArcht4T</strain>
    </source>
</reference>
<dbReference type="RefSeq" id="WP_124193757.1">
    <property type="nucleotide sequence ID" value="NZ_REGA01000001.1"/>
</dbReference>
<protein>
    <recommendedName>
        <fullName evidence="3">Small CPxCG-related zinc finger protein</fullName>
    </recommendedName>
</protein>
<gene>
    <name evidence="1" type="ORF">EA473_00770</name>
</gene>
<sequence>MSDEFTLESDARRESLLPPCPVCGAGVSVVTVYGPLEGEAFPCGCRVSPAVLGHPPDAFTSSLEDALEHR</sequence>
<evidence type="ECO:0000313" key="2">
    <source>
        <dbReference type="Proteomes" id="UP000282323"/>
    </source>
</evidence>
<organism evidence="1 2">
    <name type="scientific">Natrarchaeobius chitinivorans</name>
    <dbReference type="NCBI Taxonomy" id="1679083"/>
    <lineage>
        <taxon>Archaea</taxon>
        <taxon>Methanobacteriati</taxon>
        <taxon>Methanobacteriota</taxon>
        <taxon>Stenosarchaea group</taxon>
        <taxon>Halobacteria</taxon>
        <taxon>Halobacteriales</taxon>
        <taxon>Natrialbaceae</taxon>
        <taxon>Natrarchaeobius</taxon>
    </lineage>
</organism>